<dbReference type="EMBL" id="VTPC01091270">
    <property type="protein sequence ID" value="KAF2878861.1"/>
    <property type="molecule type" value="Genomic_DNA"/>
</dbReference>
<evidence type="ECO:0000313" key="3">
    <source>
        <dbReference type="Proteomes" id="UP000801492"/>
    </source>
</evidence>
<evidence type="ECO:0000256" key="1">
    <source>
        <dbReference type="SAM" id="MobiDB-lite"/>
    </source>
</evidence>
<feature type="region of interest" description="Disordered" evidence="1">
    <location>
        <begin position="340"/>
        <end position="366"/>
    </location>
</feature>
<dbReference type="PANTHER" id="PTHR33064:SF37">
    <property type="entry name" value="RIBONUCLEASE H"/>
    <property type="match status" value="1"/>
</dbReference>
<gene>
    <name evidence="2" type="ORF">ILUMI_27311</name>
</gene>
<feature type="compositionally biased region" description="Basic residues" evidence="1">
    <location>
        <begin position="340"/>
        <end position="353"/>
    </location>
</feature>
<dbReference type="InterPro" id="IPR043502">
    <property type="entry name" value="DNA/RNA_pol_sf"/>
</dbReference>
<dbReference type="PANTHER" id="PTHR33064">
    <property type="entry name" value="POL PROTEIN"/>
    <property type="match status" value="1"/>
</dbReference>
<dbReference type="GO" id="GO:0071897">
    <property type="term" value="P:DNA biosynthetic process"/>
    <property type="evidence" value="ECO:0007669"/>
    <property type="project" value="UniProtKB-ARBA"/>
</dbReference>
<dbReference type="SUPFAM" id="SSF56672">
    <property type="entry name" value="DNA/RNA polymerases"/>
    <property type="match status" value="1"/>
</dbReference>
<dbReference type="OrthoDB" id="7867667at2759"/>
<evidence type="ECO:0008006" key="4">
    <source>
        <dbReference type="Google" id="ProtNLM"/>
    </source>
</evidence>
<dbReference type="Gene3D" id="3.10.10.10">
    <property type="entry name" value="HIV Type 1 Reverse Transcriptase, subunit A, domain 1"/>
    <property type="match status" value="1"/>
</dbReference>
<dbReference type="InterPro" id="IPR043128">
    <property type="entry name" value="Rev_trsase/Diguanyl_cyclase"/>
</dbReference>
<dbReference type="InterPro" id="IPR051320">
    <property type="entry name" value="Viral_Replic_Matur_Polypro"/>
</dbReference>
<dbReference type="Gene3D" id="3.30.70.270">
    <property type="match status" value="1"/>
</dbReference>
<reference evidence="2" key="1">
    <citation type="submission" date="2019-08" db="EMBL/GenBank/DDBJ databases">
        <title>The genome of the North American firefly Photinus pyralis.</title>
        <authorList>
            <consortium name="Photinus pyralis genome working group"/>
            <person name="Fallon T.R."/>
            <person name="Sander Lower S.E."/>
            <person name="Weng J.-K."/>
        </authorList>
    </citation>
    <scope>NUCLEOTIDE SEQUENCE</scope>
    <source>
        <strain evidence="2">TRF0915ILg1</strain>
        <tissue evidence="2">Whole body</tissue>
    </source>
</reference>
<organism evidence="2 3">
    <name type="scientific">Ignelater luminosus</name>
    <name type="common">Cucubano</name>
    <name type="synonym">Pyrophorus luminosus</name>
    <dbReference type="NCBI Taxonomy" id="2038154"/>
    <lineage>
        <taxon>Eukaryota</taxon>
        <taxon>Metazoa</taxon>
        <taxon>Ecdysozoa</taxon>
        <taxon>Arthropoda</taxon>
        <taxon>Hexapoda</taxon>
        <taxon>Insecta</taxon>
        <taxon>Pterygota</taxon>
        <taxon>Neoptera</taxon>
        <taxon>Endopterygota</taxon>
        <taxon>Coleoptera</taxon>
        <taxon>Polyphaga</taxon>
        <taxon>Elateriformia</taxon>
        <taxon>Elateroidea</taxon>
        <taxon>Elateridae</taxon>
        <taxon>Agrypninae</taxon>
        <taxon>Pyrophorini</taxon>
        <taxon>Ignelater</taxon>
    </lineage>
</organism>
<name>A0A8K0C5A6_IGNLU</name>
<accession>A0A8K0C5A6</accession>
<proteinExistence type="predicted"/>
<protein>
    <recommendedName>
        <fullName evidence="4">Reverse transcriptase</fullName>
    </recommendedName>
</protein>
<dbReference type="Proteomes" id="UP000801492">
    <property type="component" value="Unassembled WGS sequence"/>
</dbReference>
<sequence>MLVSQLICSYGFVGSSGQALYKQKFPDLQKCSKNFEATLFATTTIPLRLISLSGNILWNNQAPQSVRFCCPIKLRCAKETNDHVLKEKKSVDEEITLACQYSLHPNLFKEYCGKQPKSTESIMTGTLQFTKSSCTNVTISVQFSSVRPSRIESISCDLNALNKEANVAVPNSSSGGPKAVKPEESSNCSDTIFEERSILGNHELEEVGEGNTLVQDYLEHETEQLEEKSLKRRRKRRQIDGRTWQANSNKRKREHSKEYNGRRRVGGKWYYKVQKAAKVMKPRFKCKYRESRNSVFKCMKYSEEDRHEIFSRYWALSTAEKKLNIQLLLVFTGTHRQRSKEQKRKIKTTKVKHHIDTENSPQVSKNQYPIPYSQRKVLQKEIRTLLQAKVIEPCTSEWNAPTVMVTENLPNGSLKHRLCIDYSDLNKVTKKEIFPIPRSERPFEKAKRKPKVKYLDHIISGNGIQVDPDKLQALKSFPIPTSVKKVIEFLGLGGWYRRFINHFAHIAEPLT</sequence>
<keyword evidence="3" id="KW-1185">Reference proteome</keyword>
<feature type="region of interest" description="Disordered" evidence="1">
    <location>
        <begin position="225"/>
        <end position="260"/>
    </location>
</feature>
<evidence type="ECO:0000313" key="2">
    <source>
        <dbReference type="EMBL" id="KAF2878861.1"/>
    </source>
</evidence>
<dbReference type="AlphaFoldDB" id="A0A8K0C5A6"/>
<comment type="caution">
    <text evidence="2">The sequence shown here is derived from an EMBL/GenBank/DDBJ whole genome shotgun (WGS) entry which is preliminary data.</text>
</comment>